<dbReference type="Proteomes" id="UP000030643">
    <property type="component" value="Unassembled WGS sequence"/>
</dbReference>
<reference evidence="2" key="1">
    <citation type="journal article" date="2014" name="Genome Announc.">
        <title>Draft genome sequence of Weissella oryzae SG25T, isolated from fermented rice grains.</title>
        <authorList>
            <person name="Tanizawa Y."/>
            <person name="Fujisawa T."/>
            <person name="Mochizuki T."/>
            <person name="Kaminuma E."/>
            <person name="Suzuki Y."/>
            <person name="Nakamura Y."/>
            <person name="Tohno M."/>
        </authorList>
    </citation>
    <scope>NUCLEOTIDE SEQUENCE [LARGE SCALE GENOMIC DNA]</scope>
    <source>
        <strain evidence="2">DSM 25784 / JCM 18191 / LMG 30913 / SG25</strain>
    </source>
</reference>
<organism evidence="1 2">
    <name type="scientific">Weissella oryzae (strain DSM 25784 / JCM 18191 / LMG 30913 / SG25)</name>
    <dbReference type="NCBI Taxonomy" id="1329250"/>
    <lineage>
        <taxon>Bacteria</taxon>
        <taxon>Bacillati</taxon>
        <taxon>Bacillota</taxon>
        <taxon>Bacilli</taxon>
        <taxon>Lactobacillales</taxon>
        <taxon>Lactobacillaceae</taxon>
        <taxon>Weissella</taxon>
    </lineage>
</organism>
<evidence type="ECO:0000313" key="2">
    <source>
        <dbReference type="Proteomes" id="UP000030643"/>
    </source>
</evidence>
<sequence>MGNKLNTELFTDAEKNLAFFHHKMKRDLFDIVSYQELLSSMNKQSDFYRLAMQDTKNSPKIDLTIPRKDAWLKRLELLLANIDFKNESKNNIHYVYQNLSKDPALTGSQQLIFNQLAGEQFLFATITGQAGSGKSYLTAN</sequence>
<dbReference type="AlphaFoldDB" id="A0A069CUE5"/>
<gene>
    <name evidence="1" type="primary">mrp</name>
    <name evidence="1" type="ORF">WOSG25_050950</name>
</gene>
<evidence type="ECO:0000313" key="1">
    <source>
        <dbReference type="EMBL" id="GAK30823.1"/>
    </source>
</evidence>
<name>A0A069CUE5_WEIOS</name>
<dbReference type="STRING" id="1329250.WOSG25_050950"/>
<dbReference type="RefSeq" id="WP_027698889.1">
    <property type="nucleotide sequence ID" value="NZ_DF820488.1"/>
</dbReference>
<keyword evidence="2" id="KW-1185">Reference proteome</keyword>
<accession>A0A069CUE5</accession>
<dbReference type="EMBL" id="DF820488">
    <property type="protein sequence ID" value="GAK30823.1"/>
    <property type="molecule type" value="Genomic_DNA"/>
</dbReference>
<proteinExistence type="predicted"/>
<protein>
    <submittedName>
        <fullName evidence="1">Mrp family protein</fullName>
    </submittedName>
</protein>